<dbReference type="PANTHER" id="PTHR48086:SF7">
    <property type="entry name" value="SODIUM-SOLUTE SYMPORTER-RELATED"/>
    <property type="match status" value="1"/>
</dbReference>
<keyword evidence="10" id="KW-0739">Sodium transport</keyword>
<reference evidence="13 14" key="1">
    <citation type="submission" date="2017-07" db="EMBL/GenBank/DDBJ databases">
        <title>Raoultella ornithinolytica strain HH3 draft genome.</title>
        <authorList>
            <person name="Duceppe M.-O."/>
            <person name="Huang H."/>
            <person name="Phipps-Todd B."/>
        </authorList>
    </citation>
    <scope>NUCLEOTIDE SEQUENCE [LARGE SCALE GENOMIC DNA]</scope>
    <source>
        <strain evidence="13 14">HH3</strain>
    </source>
</reference>
<evidence type="ECO:0000256" key="6">
    <source>
        <dbReference type="ARBA" id="ARBA00022847"/>
    </source>
</evidence>
<feature type="transmembrane region" description="Helical" evidence="12">
    <location>
        <begin position="116"/>
        <end position="147"/>
    </location>
</feature>
<feature type="transmembrane region" description="Helical" evidence="12">
    <location>
        <begin position="259"/>
        <end position="279"/>
    </location>
</feature>
<keyword evidence="5 12" id="KW-0812">Transmembrane</keyword>
<keyword evidence="6" id="KW-0769">Symport</keyword>
<evidence type="ECO:0000256" key="7">
    <source>
        <dbReference type="ARBA" id="ARBA00022989"/>
    </source>
</evidence>
<protein>
    <submittedName>
        <fullName evidence="13">Sodium:solute symporter</fullName>
    </submittedName>
</protein>
<feature type="transmembrane region" description="Helical" evidence="12">
    <location>
        <begin position="405"/>
        <end position="425"/>
    </location>
</feature>
<dbReference type="InterPro" id="IPR038377">
    <property type="entry name" value="Na/Glc_symporter_sf"/>
</dbReference>
<evidence type="ECO:0000256" key="8">
    <source>
        <dbReference type="ARBA" id="ARBA00023053"/>
    </source>
</evidence>
<evidence type="ECO:0000256" key="11">
    <source>
        <dbReference type="RuleBase" id="RU362091"/>
    </source>
</evidence>
<dbReference type="InterPro" id="IPR050277">
    <property type="entry name" value="Sodium:Solute_Symporter"/>
</dbReference>
<sequence>MAIDIIIIAIYLLVILGVGWLGWFRAKTRDDYAVAGRRLGPVLFTSTMAAMVIGGASTVGTIGLGYRYGISAFWLPTSLGVGLIGLSLLMVSPLIRLKLHTVTQVFDLRYSPSVKIVGSTVMMIYDFMVAVTSMIAIGSILSVLFNISMKCSIWSGGSVVVSYAVLGGMWSLTRTDILQFVLKTVGLLFILMPASIMHAGGWRYIVDVLPDSYSSLTAIGWPTIATYFVIYSLGILIGQDIWQRVFTARDERVAKWGGVCAGIYCIVWGVMGGVIGMSARVYLPALENPESAFVEVIQIVLPVGIKGLVIAAALAALMSTTSACMMATSTIAVYDLYAAVAGNEKRTISIDRFSTFIVGFIMLLVASMIGSVIAALTLAYNILVGALLIPLIGAVFWGKASSAGAISAIILGGITVIVFIIQDGLSANTPIYYGLIINVIAFITGSLIRPDPETRPPLSRLHRGSGDH</sequence>
<name>A0A855F8M1_RAOOR</name>
<feature type="transmembrane region" description="Helical" evidence="12">
    <location>
        <begin position="6"/>
        <end position="23"/>
    </location>
</feature>
<evidence type="ECO:0000256" key="12">
    <source>
        <dbReference type="SAM" id="Phobius"/>
    </source>
</evidence>
<feature type="transmembrane region" description="Helical" evidence="12">
    <location>
        <begin position="379"/>
        <end position="398"/>
    </location>
</feature>
<feature type="transmembrane region" description="Helical" evidence="12">
    <location>
        <begin position="299"/>
        <end position="318"/>
    </location>
</feature>
<feature type="transmembrane region" description="Helical" evidence="12">
    <location>
        <begin position="431"/>
        <end position="448"/>
    </location>
</feature>
<keyword evidence="3" id="KW-0813">Transport</keyword>
<keyword evidence="8" id="KW-0915">Sodium</keyword>
<evidence type="ECO:0000256" key="5">
    <source>
        <dbReference type="ARBA" id="ARBA00022692"/>
    </source>
</evidence>
<evidence type="ECO:0000313" key="13">
    <source>
        <dbReference type="EMBL" id="PIK84825.1"/>
    </source>
</evidence>
<feature type="transmembrane region" description="Helical" evidence="12">
    <location>
        <begin position="185"/>
        <end position="206"/>
    </location>
</feature>
<dbReference type="GO" id="GO:0006814">
    <property type="term" value="P:sodium ion transport"/>
    <property type="evidence" value="ECO:0007669"/>
    <property type="project" value="UniProtKB-KW"/>
</dbReference>
<feature type="transmembrane region" description="Helical" evidence="12">
    <location>
        <begin position="218"/>
        <end position="238"/>
    </location>
</feature>
<feature type="transmembrane region" description="Helical" evidence="12">
    <location>
        <begin position="72"/>
        <end position="95"/>
    </location>
</feature>
<dbReference type="Gene3D" id="1.20.1730.10">
    <property type="entry name" value="Sodium/glucose cotransporter"/>
    <property type="match status" value="1"/>
</dbReference>
<dbReference type="CDD" id="cd11479">
    <property type="entry name" value="SLC5sbd_u3"/>
    <property type="match status" value="1"/>
</dbReference>
<keyword evidence="7 12" id="KW-1133">Transmembrane helix</keyword>
<dbReference type="PROSITE" id="PS00457">
    <property type="entry name" value="NA_SOLUT_SYMP_2"/>
    <property type="match status" value="1"/>
</dbReference>
<comment type="subcellular location">
    <subcellularLocation>
        <location evidence="1">Membrane</location>
        <topology evidence="1">Multi-pass membrane protein</topology>
    </subcellularLocation>
</comment>
<evidence type="ECO:0000256" key="9">
    <source>
        <dbReference type="ARBA" id="ARBA00023136"/>
    </source>
</evidence>
<comment type="caution">
    <text evidence="13">The sequence shown here is derived from an EMBL/GenBank/DDBJ whole genome shotgun (WGS) entry which is preliminary data.</text>
</comment>
<dbReference type="Pfam" id="PF00474">
    <property type="entry name" value="SSF"/>
    <property type="match status" value="1"/>
</dbReference>
<gene>
    <name evidence="13" type="ORF">CFY86_08985</name>
</gene>
<feature type="transmembrane region" description="Helical" evidence="12">
    <location>
        <begin position="353"/>
        <end position="373"/>
    </location>
</feature>
<dbReference type="PROSITE" id="PS50283">
    <property type="entry name" value="NA_SOLUT_SYMP_3"/>
    <property type="match status" value="1"/>
</dbReference>
<dbReference type="Proteomes" id="UP000229713">
    <property type="component" value="Unassembled WGS sequence"/>
</dbReference>
<evidence type="ECO:0000256" key="1">
    <source>
        <dbReference type="ARBA" id="ARBA00004141"/>
    </source>
</evidence>
<accession>A0A855F8M1</accession>
<dbReference type="InterPro" id="IPR001734">
    <property type="entry name" value="Na/solute_symporter"/>
</dbReference>
<organism evidence="13 14">
    <name type="scientific">Raoultella ornithinolytica</name>
    <name type="common">Klebsiella ornithinolytica</name>
    <dbReference type="NCBI Taxonomy" id="54291"/>
    <lineage>
        <taxon>Bacteria</taxon>
        <taxon>Pseudomonadati</taxon>
        <taxon>Pseudomonadota</taxon>
        <taxon>Gammaproteobacteria</taxon>
        <taxon>Enterobacterales</taxon>
        <taxon>Enterobacteriaceae</taxon>
        <taxon>Klebsiella/Raoultella group</taxon>
        <taxon>Raoultella</taxon>
    </lineage>
</organism>
<evidence type="ECO:0000256" key="10">
    <source>
        <dbReference type="ARBA" id="ARBA00023201"/>
    </source>
</evidence>
<evidence type="ECO:0000256" key="2">
    <source>
        <dbReference type="ARBA" id="ARBA00006434"/>
    </source>
</evidence>
<dbReference type="RefSeq" id="WP_099843147.1">
    <property type="nucleotide sequence ID" value="NZ_NKYI01000016.1"/>
</dbReference>
<comment type="similarity">
    <text evidence="2 11">Belongs to the sodium:solute symporter (SSF) (TC 2.A.21) family.</text>
</comment>
<dbReference type="GO" id="GO:0015293">
    <property type="term" value="F:symporter activity"/>
    <property type="evidence" value="ECO:0007669"/>
    <property type="project" value="UniProtKB-KW"/>
</dbReference>
<evidence type="ECO:0000256" key="4">
    <source>
        <dbReference type="ARBA" id="ARBA00022475"/>
    </source>
</evidence>
<dbReference type="EMBL" id="NKYI01000016">
    <property type="protein sequence ID" value="PIK84825.1"/>
    <property type="molecule type" value="Genomic_DNA"/>
</dbReference>
<dbReference type="GO" id="GO:0046942">
    <property type="term" value="P:carboxylic acid transport"/>
    <property type="evidence" value="ECO:0007669"/>
    <property type="project" value="UniProtKB-ARBA"/>
</dbReference>
<keyword evidence="10" id="KW-0406">Ion transport</keyword>
<dbReference type="PANTHER" id="PTHR48086">
    <property type="entry name" value="SODIUM/PROLINE SYMPORTER-RELATED"/>
    <property type="match status" value="1"/>
</dbReference>
<feature type="transmembrane region" description="Helical" evidence="12">
    <location>
        <begin position="153"/>
        <end position="173"/>
    </location>
</feature>
<keyword evidence="9 12" id="KW-0472">Membrane</keyword>
<evidence type="ECO:0000256" key="3">
    <source>
        <dbReference type="ARBA" id="ARBA00022448"/>
    </source>
</evidence>
<keyword evidence="4" id="KW-1003">Cell membrane</keyword>
<feature type="transmembrane region" description="Helical" evidence="12">
    <location>
        <begin position="43"/>
        <end position="66"/>
    </location>
</feature>
<dbReference type="GO" id="GO:0005886">
    <property type="term" value="C:plasma membrane"/>
    <property type="evidence" value="ECO:0007669"/>
    <property type="project" value="TreeGrafter"/>
</dbReference>
<evidence type="ECO:0000313" key="14">
    <source>
        <dbReference type="Proteomes" id="UP000229713"/>
    </source>
</evidence>
<dbReference type="InterPro" id="IPR018212">
    <property type="entry name" value="Na/solute_symporter_CS"/>
</dbReference>
<dbReference type="AlphaFoldDB" id="A0A855F8M1"/>
<proteinExistence type="inferred from homology"/>